<organism evidence="1 2">
    <name type="scientific">Phanerochaete carnosa (strain HHB-10118-sp)</name>
    <name type="common">White-rot fungus</name>
    <name type="synonym">Peniophora carnosa</name>
    <dbReference type="NCBI Taxonomy" id="650164"/>
    <lineage>
        <taxon>Eukaryota</taxon>
        <taxon>Fungi</taxon>
        <taxon>Dikarya</taxon>
        <taxon>Basidiomycota</taxon>
        <taxon>Agaricomycotina</taxon>
        <taxon>Agaricomycetes</taxon>
        <taxon>Polyporales</taxon>
        <taxon>Phanerochaetaceae</taxon>
        <taxon>Phanerochaete</taxon>
    </lineage>
</organism>
<evidence type="ECO:0000313" key="2">
    <source>
        <dbReference type="Proteomes" id="UP000008370"/>
    </source>
</evidence>
<reference evidence="1 2" key="1">
    <citation type="journal article" date="2012" name="BMC Genomics">
        <title>Comparative genomics of the white-rot fungi, Phanerochaete carnosa and P. chrysosporium, to elucidate the genetic basis of the distinct wood types they colonize.</title>
        <authorList>
            <person name="Suzuki H."/>
            <person name="MacDonald J."/>
            <person name="Syed K."/>
            <person name="Salamov A."/>
            <person name="Hori C."/>
            <person name="Aerts A."/>
            <person name="Henrissat B."/>
            <person name="Wiebenga A."/>
            <person name="vanKuyk P.A."/>
            <person name="Barry K."/>
            <person name="Lindquist E."/>
            <person name="LaButti K."/>
            <person name="Lapidus A."/>
            <person name="Lucas S."/>
            <person name="Coutinho P."/>
            <person name="Gong Y."/>
            <person name="Samejima M."/>
            <person name="Mahadevan R."/>
            <person name="Abou-Zaid M."/>
            <person name="de Vries R.P."/>
            <person name="Igarashi K."/>
            <person name="Yadav J.S."/>
            <person name="Grigoriev I.V."/>
            <person name="Master E.R."/>
        </authorList>
    </citation>
    <scope>NUCLEOTIDE SEQUENCE [LARGE SCALE GENOMIC DNA]</scope>
    <source>
        <strain evidence="1 2">HHB-10118-sp</strain>
    </source>
</reference>
<dbReference type="RefSeq" id="XP_007397166.1">
    <property type="nucleotide sequence ID" value="XM_007397104.2"/>
</dbReference>
<evidence type="ECO:0000313" key="1">
    <source>
        <dbReference type="EMBL" id="EKM54474.1"/>
    </source>
</evidence>
<dbReference type="Proteomes" id="UP000008370">
    <property type="component" value="Unassembled WGS sequence"/>
</dbReference>
<dbReference type="AlphaFoldDB" id="K5W698"/>
<feature type="non-terminal residue" evidence="1">
    <location>
        <position position="131"/>
    </location>
</feature>
<dbReference type="OrthoDB" id="3915838at2759"/>
<name>K5W698_PHACS</name>
<dbReference type="GeneID" id="18920185"/>
<gene>
    <name evidence="1" type="ORF">PHACADRAFT_62301</name>
</gene>
<sequence>TGSQIRADDDPVYHFYLQNDGGQPVLGPESSSGYFDIAGGTIQLTDGSGLYLNVQTDATPSYKPLTFNTTAATTDWALEGDTIITSDPRELNFLACATSDPNVYTLYLQYGNDQPDGASCSLQSLHLPCLC</sequence>
<dbReference type="HOGENOM" id="CLU_066055_2_1_1"/>
<dbReference type="EMBL" id="JH930473">
    <property type="protein sequence ID" value="EKM54474.1"/>
    <property type="molecule type" value="Genomic_DNA"/>
</dbReference>
<dbReference type="InParanoid" id="K5W698"/>
<proteinExistence type="predicted"/>
<dbReference type="KEGG" id="pco:PHACADRAFT_62301"/>
<protein>
    <submittedName>
        <fullName evidence="1">Uncharacterized protein</fullName>
    </submittedName>
</protein>
<feature type="non-terminal residue" evidence="1">
    <location>
        <position position="1"/>
    </location>
</feature>
<keyword evidence="2" id="KW-1185">Reference proteome</keyword>
<accession>K5W698</accession>